<dbReference type="Pfam" id="PF00126">
    <property type="entry name" value="HTH_1"/>
    <property type="match status" value="1"/>
</dbReference>
<keyword evidence="2" id="KW-0805">Transcription regulation</keyword>
<keyword evidence="4" id="KW-0804">Transcription</keyword>
<dbReference type="SUPFAM" id="SSF46785">
    <property type="entry name" value="Winged helix' DNA-binding domain"/>
    <property type="match status" value="1"/>
</dbReference>
<dbReference type="Gene3D" id="3.40.190.290">
    <property type="match status" value="1"/>
</dbReference>
<accession>A0A7Y0DXX4</accession>
<gene>
    <name evidence="6" type="ORF">HH303_04135</name>
</gene>
<dbReference type="InterPro" id="IPR036390">
    <property type="entry name" value="WH_DNA-bd_sf"/>
</dbReference>
<dbReference type="GO" id="GO:0006351">
    <property type="term" value="P:DNA-templated transcription"/>
    <property type="evidence" value="ECO:0007669"/>
    <property type="project" value="TreeGrafter"/>
</dbReference>
<dbReference type="PRINTS" id="PR00039">
    <property type="entry name" value="HTHLYSR"/>
</dbReference>
<dbReference type="PROSITE" id="PS50931">
    <property type="entry name" value="HTH_LYSR"/>
    <property type="match status" value="1"/>
</dbReference>
<dbReference type="GO" id="GO:0003700">
    <property type="term" value="F:DNA-binding transcription factor activity"/>
    <property type="evidence" value="ECO:0007669"/>
    <property type="project" value="InterPro"/>
</dbReference>
<reference evidence="6 7" key="1">
    <citation type="submission" date="2020-04" db="EMBL/GenBank/DDBJ databases">
        <title>Rhodospirillaceae bacterium KN72 isolated from deep sea.</title>
        <authorList>
            <person name="Zhang D.-C."/>
        </authorList>
    </citation>
    <scope>NUCLEOTIDE SEQUENCE [LARGE SCALE GENOMIC DNA]</scope>
    <source>
        <strain evidence="6 7">KN72</strain>
    </source>
</reference>
<dbReference type="SUPFAM" id="SSF53850">
    <property type="entry name" value="Periplasmic binding protein-like II"/>
    <property type="match status" value="1"/>
</dbReference>
<dbReference type="EMBL" id="JABBNT010000001">
    <property type="protein sequence ID" value="NMM43654.1"/>
    <property type="molecule type" value="Genomic_DNA"/>
</dbReference>
<protein>
    <submittedName>
        <fullName evidence="6">LysR family transcriptional regulator</fullName>
    </submittedName>
</protein>
<proteinExistence type="inferred from homology"/>
<comment type="similarity">
    <text evidence="1">Belongs to the LysR transcriptional regulatory family.</text>
</comment>
<comment type="caution">
    <text evidence="6">The sequence shown here is derived from an EMBL/GenBank/DDBJ whole genome shotgun (WGS) entry which is preliminary data.</text>
</comment>
<dbReference type="InterPro" id="IPR005119">
    <property type="entry name" value="LysR_subst-bd"/>
</dbReference>
<name>A0A7Y0DXX4_9PROT</name>
<organism evidence="6 7">
    <name type="scientific">Pacificispira spongiicola</name>
    <dbReference type="NCBI Taxonomy" id="2729598"/>
    <lineage>
        <taxon>Bacteria</taxon>
        <taxon>Pseudomonadati</taxon>
        <taxon>Pseudomonadota</taxon>
        <taxon>Alphaproteobacteria</taxon>
        <taxon>Rhodospirillales</taxon>
        <taxon>Rhodospirillaceae</taxon>
        <taxon>Pacificispira</taxon>
    </lineage>
</organism>
<dbReference type="Proteomes" id="UP000539372">
    <property type="component" value="Unassembled WGS sequence"/>
</dbReference>
<sequence length="296" mass="32615">MNWDDGRLFLAVVRAGQMLGAAKSLGINQSTLSRRIAALEHSLGTSLLVRRTNGCEPTEDGEILAASLERAEAEFLQASSLLDRPGPEISGTVRIGAPDGFGVSFLAPRLSRLADRHPNLTLQLVPVPQMFSLSKREADIAVMIGRPDHGRLVARKLTDYTLSLYAARRYVEAHGRPDTPDQLRGHRLIGYVEDLIFTPSLNYTTAFWSGWRSSIEISSATGQFEAVRSGAGIAVLHDYLAADHPDLVPVLPEMSVKRAYWIVYHESLRGIARIKTATSFLTEAIQEEADRFVRGH</sequence>
<feature type="domain" description="HTH lysR-type" evidence="5">
    <location>
        <begin position="1"/>
        <end position="58"/>
    </location>
</feature>
<dbReference type="Pfam" id="PF03466">
    <property type="entry name" value="LysR_substrate"/>
    <property type="match status" value="1"/>
</dbReference>
<keyword evidence="3" id="KW-0238">DNA-binding</keyword>
<evidence type="ECO:0000259" key="5">
    <source>
        <dbReference type="PROSITE" id="PS50931"/>
    </source>
</evidence>
<dbReference type="PANTHER" id="PTHR30537:SF3">
    <property type="entry name" value="TRANSCRIPTIONAL REGULATORY PROTEIN"/>
    <property type="match status" value="1"/>
</dbReference>
<evidence type="ECO:0000256" key="2">
    <source>
        <dbReference type="ARBA" id="ARBA00023015"/>
    </source>
</evidence>
<evidence type="ECO:0000313" key="7">
    <source>
        <dbReference type="Proteomes" id="UP000539372"/>
    </source>
</evidence>
<keyword evidence="7" id="KW-1185">Reference proteome</keyword>
<dbReference type="InterPro" id="IPR000847">
    <property type="entry name" value="LysR_HTH_N"/>
</dbReference>
<evidence type="ECO:0000313" key="6">
    <source>
        <dbReference type="EMBL" id="NMM43654.1"/>
    </source>
</evidence>
<evidence type="ECO:0000256" key="1">
    <source>
        <dbReference type="ARBA" id="ARBA00009437"/>
    </source>
</evidence>
<dbReference type="InterPro" id="IPR036388">
    <property type="entry name" value="WH-like_DNA-bd_sf"/>
</dbReference>
<dbReference type="Gene3D" id="1.10.10.10">
    <property type="entry name" value="Winged helix-like DNA-binding domain superfamily/Winged helix DNA-binding domain"/>
    <property type="match status" value="1"/>
</dbReference>
<dbReference type="RefSeq" id="WP_169623917.1">
    <property type="nucleotide sequence ID" value="NZ_JABBNT010000001.1"/>
</dbReference>
<dbReference type="GO" id="GO:0043565">
    <property type="term" value="F:sequence-specific DNA binding"/>
    <property type="evidence" value="ECO:0007669"/>
    <property type="project" value="TreeGrafter"/>
</dbReference>
<evidence type="ECO:0000256" key="3">
    <source>
        <dbReference type="ARBA" id="ARBA00023125"/>
    </source>
</evidence>
<evidence type="ECO:0000256" key="4">
    <source>
        <dbReference type="ARBA" id="ARBA00023163"/>
    </source>
</evidence>
<dbReference type="AlphaFoldDB" id="A0A7Y0DXX4"/>
<dbReference type="InterPro" id="IPR058163">
    <property type="entry name" value="LysR-type_TF_proteobact-type"/>
</dbReference>
<dbReference type="PANTHER" id="PTHR30537">
    <property type="entry name" value="HTH-TYPE TRANSCRIPTIONAL REGULATOR"/>
    <property type="match status" value="1"/>
</dbReference>